<dbReference type="PANTHER" id="PTHR46663:SF2">
    <property type="entry name" value="GGDEF DOMAIN-CONTAINING PROTEIN"/>
    <property type="match status" value="1"/>
</dbReference>
<dbReference type="InterPro" id="IPR029787">
    <property type="entry name" value="Nucleotide_cyclase"/>
</dbReference>
<evidence type="ECO:0000313" key="2">
    <source>
        <dbReference type="EMBL" id="WIM07009.1"/>
    </source>
</evidence>
<dbReference type="SUPFAM" id="SSF55073">
    <property type="entry name" value="Nucleotide cyclase"/>
    <property type="match status" value="1"/>
</dbReference>
<dbReference type="Pfam" id="PF00990">
    <property type="entry name" value="GGDEF"/>
    <property type="match status" value="1"/>
</dbReference>
<gene>
    <name evidence="2" type="ORF">OHM77_02845</name>
</gene>
<dbReference type="InterPro" id="IPR052163">
    <property type="entry name" value="DGC-Regulatory_Protein"/>
</dbReference>
<dbReference type="AlphaFoldDB" id="A0AA49FNE5"/>
<dbReference type="PANTHER" id="PTHR46663">
    <property type="entry name" value="DIGUANYLATE CYCLASE DGCT-RELATED"/>
    <property type="match status" value="1"/>
</dbReference>
<accession>A0AA49FNE5</accession>
<dbReference type="PROSITE" id="PS50887">
    <property type="entry name" value="GGDEF"/>
    <property type="match status" value="1"/>
</dbReference>
<dbReference type="GO" id="GO:0003824">
    <property type="term" value="F:catalytic activity"/>
    <property type="evidence" value="ECO:0007669"/>
    <property type="project" value="UniProtKB-ARBA"/>
</dbReference>
<reference evidence="2" key="1">
    <citation type="journal article" date="2023" name="Nat. Microbiol.">
        <title>Enrichment and characterization of a nitric oxide-reducing microbial community in a continuous bioreactor.</title>
        <authorList>
            <person name="Garrido-Amador P."/>
            <person name="Stortenbeker N."/>
            <person name="Wessels H.J.C.T."/>
            <person name="Speth D.R."/>
            <person name="Garcia-Heredia I."/>
            <person name="Kartal B."/>
        </authorList>
    </citation>
    <scope>NUCLEOTIDE SEQUENCE</scope>
    <source>
        <strain evidence="2">MAG1</strain>
    </source>
</reference>
<proteinExistence type="predicted"/>
<organism evidence="2">
    <name type="scientific">Candidatus Nitricoxidivorans perseverans</name>
    <dbReference type="NCBI Taxonomy" id="2975601"/>
    <lineage>
        <taxon>Bacteria</taxon>
        <taxon>Pseudomonadati</taxon>
        <taxon>Pseudomonadota</taxon>
        <taxon>Betaproteobacteria</taxon>
        <taxon>Nitrosomonadales</taxon>
        <taxon>Sterolibacteriaceae</taxon>
        <taxon>Candidatus Nitricoxidivorans</taxon>
    </lineage>
</organism>
<sequence>MRESRLAREDALTQLPNRREFHERGLQVFAQAQRQGASFTAVFIDLDRFKEINDTLGHDTGDALLTAVARIIREQVRASDIPARLGGDEFALLLPNMNAEAASVYVEKLRKRLGAAMTEKGWPVTFSIGVASYKVAPQDFDIMVKQADALMYEGRTDLFAD</sequence>
<dbReference type="CDD" id="cd01949">
    <property type="entry name" value="GGDEF"/>
    <property type="match status" value="1"/>
</dbReference>
<dbReference type="KEGG" id="npv:OHM77_02845"/>
<dbReference type="FunFam" id="3.30.70.270:FF:000001">
    <property type="entry name" value="Diguanylate cyclase domain protein"/>
    <property type="match status" value="1"/>
</dbReference>
<dbReference type="EMBL" id="CP107246">
    <property type="protein sequence ID" value="WIM07009.1"/>
    <property type="molecule type" value="Genomic_DNA"/>
</dbReference>
<dbReference type="Gene3D" id="3.30.70.270">
    <property type="match status" value="1"/>
</dbReference>
<dbReference type="NCBIfam" id="TIGR00254">
    <property type="entry name" value="GGDEF"/>
    <property type="match status" value="1"/>
</dbReference>
<dbReference type="InterPro" id="IPR000160">
    <property type="entry name" value="GGDEF_dom"/>
</dbReference>
<dbReference type="Proteomes" id="UP001234916">
    <property type="component" value="Chromosome"/>
</dbReference>
<dbReference type="SMART" id="SM00267">
    <property type="entry name" value="GGDEF"/>
    <property type="match status" value="1"/>
</dbReference>
<dbReference type="InterPro" id="IPR043128">
    <property type="entry name" value="Rev_trsase/Diguanyl_cyclase"/>
</dbReference>
<name>A0AA49FNE5_9PROT</name>
<feature type="domain" description="GGDEF" evidence="1">
    <location>
        <begin position="37"/>
        <end position="161"/>
    </location>
</feature>
<protein>
    <submittedName>
        <fullName evidence="2">GGDEF domain-containing protein</fullName>
    </submittedName>
</protein>
<evidence type="ECO:0000259" key="1">
    <source>
        <dbReference type="PROSITE" id="PS50887"/>
    </source>
</evidence>